<keyword evidence="4" id="KW-0540">Nuclease</keyword>
<evidence type="ECO:0000259" key="11">
    <source>
        <dbReference type="PROSITE" id="PS50142"/>
    </source>
</evidence>
<dbReference type="Pfam" id="PF00035">
    <property type="entry name" value="dsrm"/>
    <property type="match status" value="1"/>
</dbReference>
<feature type="non-terminal residue" evidence="12">
    <location>
        <position position="390"/>
    </location>
</feature>
<evidence type="ECO:0000256" key="6">
    <source>
        <dbReference type="ARBA" id="ARBA00022801"/>
    </source>
</evidence>
<evidence type="ECO:0000259" key="10">
    <source>
        <dbReference type="PROSITE" id="PS50137"/>
    </source>
</evidence>
<dbReference type="GO" id="GO:0034473">
    <property type="term" value="P:U1 snRNA 3'-end processing"/>
    <property type="evidence" value="ECO:0007669"/>
    <property type="project" value="EnsemblFungi"/>
</dbReference>
<keyword evidence="7 8" id="KW-0694">RNA-binding</keyword>
<dbReference type="GO" id="GO:0034475">
    <property type="term" value="P:U4 snRNA 3'-end processing"/>
    <property type="evidence" value="ECO:0007669"/>
    <property type="project" value="EnsemblFungi"/>
</dbReference>
<dbReference type="AlphaFoldDB" id="A0A1E4U3L9"/>
<dbReference type="Pfam" id="PF00636">
    <property type="entry name" value="Ribonuclease_3"/>
    <property type="match status" value="1"/>
</dbReference>
<dbReference type="CDD" id="cd00593">
    <property type="entry name" value="RIBOc"/>
    <property type="match status" value="1"/>
</dbReference>
<feature type="region of interest" description="Disordered" evidence="9">
    <location>
        <begin position="106"/>
        <end position="136"/>
    </location>
</feature>
<dbReference type="Gene3D" id="1.10.1520.10">
    <property type="entry name" value="Ribonuclease III domain"/>
    <property type="match status" value="1"/>
</dbReference>
<dbReference type="PROSITE" id="PS50142">
    <property type="entry name" value="RNASE_3_2"/>
    <property type="match status" value="1"/>
</dbReference>
<keyword evidence="13" id="KW-1185">Reference proteome</keyword>
<dbReference type="EMBL" id="KV454011">
    <property type="protein sequence ID" value="ODV98579.1"/>
    <property type="molecule type" value="Genomic_DNA"/>
</dbReference>
<dbReference type="PANTHER" id="PTHR11207:SF0">
    <property type="entry name" value="RIBONUCLEASE 3"/>
    <property type="match status" value="1"/>
</dbReference>
<feature type="domain" description="DRBM" evidence="10">
    <location>
        <begin position="299"/>
        <end position="366"/>
    </location>
</feature>
<evidence type="ECO:0000313" key="13">
    <source>
        <dbReference type="Proteomes" id="UP000094236"/>
    </source>
</evidence>
<dbReference type="GO" id="GO:0060237">
    <property type="term" value="P:regulation of fungal-type cell wall organization"/>
    <property type="evidence" value="ECO:0007669"/>
    <property type="project" value="EnsemblFungi"/>
</dbReference>
<evidence type="ECO:0000256" key="7">
    <source>
        <dbReference type="ARBA" id="ARBA00022884"/>
    </source>
</evidence>
<feature type="non-terminal residue" evidence="12">
    <location>
        <position position="1"/>
    </location>
</feature>
<dbReference type="FunFam" id="1.10.1520.10:FF:000001">
    <property type="entry name" value="Ribonuclease 3"/>
    <property type="match status" value="1"/>
</dbReference>
<accession>A0A1E4U3L9</accession>
<dbReference type="SMART" id="SM00535">
    <property type="entry name" value="RIBOc"/>
    <property type="match status" value="1"/>
</dbReference>
<evidence type="ECO:0000256" key="3">
    <source>
        <dbReference type="ARBA" id="ARBA00012177"/>
    </source>
</evidence>
<dbReference type="GO" id="GO:0034964">
    <property type="term" value="P:box H/ACA sno(s)RNA processing"/>
    <property type="evidence" value="ECO:0007669"/>
    <property type="project" value="EnsemblFungi"/>
</dbReference>
<feature type="compositionally biased region" description="Basic and acidic residues" evidence="9">
    <location>
        <begin position="116"/>
        <end position="130"/>
    </location>
</feature>
<dbReference type="GO" id="GO:0004525">
    <property type="term" value="F:ribonuclease III activity"/>
    <property type="evidence" value="ECO:0007669"/>
    <property type="project" value="UniProtKB-EC"/>
</dbReference>
<evidence type="ECO:0000256" key="9">
    <source>
        <dbReference type="SAM" id="MobiDB-lite"/>
    </source>
</evidence>
<dbReference type="GO" id="GO:0030847">
    <property type="term" value="P:termination of RNA polymerase II transcription, exosome-dependent"/>
    <property type="evidence" value="ECO:0007669"/>
    <property type="project" value="EnsemblFungi"/>
</dbReference>
<dbReference type="GO" id="GO:0009303">
    <property type="term" value="P:rRNA transcription"/>
    <property type="evidence" value="ECO:0007669"/>
    <property type="project" value="EnsemblFungi"/>
</dbReference>
<dbReference type="Proteomes" id="UP000094236">
    <property type="component" value="Unassembled WGS sequence"/>
</dbReference>
<evidence type="ECO:0000256" key="8">
    <source>
        <dbReference type="PROSITE-ProRule" id="PRU00266"/>
    </source>
</evidence>
<dbReference type="InterPro" id="IPR000999">
    <property type="entry name" value="RNase_III_dom"/>
</dbReference>
<dbReference type="GO" id="GO:0006364">
    <property type="term" value="P:rRNA processing"/>
    <property type="evidence" value="ECO:0007669"/>
    <property type="project" value="EnsemblFungi"/>
</dbReference>
<dbReference type="PROSITE" id="PS50137">
    <property type="entry name" value="DS_RBD"/>
    <property type="match status" value="1"/>
</dbReference>
<dbReference type="Gene3D" id="3.30.160.20">
    <property type="match status" value="1"/>
</dbReference>
<comment type="catalytic activity">
    <reaction evidence="1">
        <text>Endonucleolytic cleavage to 5'-phosphomonoester.</text>
        <dbReference type="EC" id="3.1.26.3"/>
    </reaction>
</comment>
<sequence>TDILGIEYAITTLQNSILKIIHDTPDYDQLIKFIKHIDMDDPFKKEIFIALSRNQKIKLASKLKSMYNNGSSANLKKMFDDILDFKDKSIEDDLFENDSIGVYNTPITTNDSDEGCSTKDSDGDERHDHVGNSNYPPPLPKVSNPVLLSRVFMHKSVVNDKKYLSDKELVNSNYERLEFLGDSVLNNLITLIIYDYFPEFNEGELSKVRIELINNQTLTTWSKLYGFDKELRKNISDNAFYKGKMKIFADVFEAYVGALTLEKKENMEAIKNWLKLLSLPILDKFEEKNSTSTSTLNKNAKSELYSLVGCAAMPPKYDVVKTGDGSDQSFVVACSIKGEEIGRGRGNNIKEAGLRAAMDALSNKPKVEKYSMIRRQMPRSISVLRGESPE</sequence>
<evidence type="ECO:0000256" key="5">
    <source>
        <dbReference type="ARBA" id="ARBA00022759"/>
    </source>
</evidence>
<gene>
    <name evidence="12" type="ORF">PACTADRAFT_25463</name>
</gene>
<proteinExistence type="inferred from homology"/>
<dbReference type="STRING" id="669874.A0A1E4U3L9"/>
<dbReference type="PROSITE" id="PS00517">
    <property type="entry name" value="RNASE_3_1"/>
    <property type="match status" value="1"/>
</dbReference>
<dbReference type="Pfam" id="PF18497">
    <property type="entry name" value="RNase_3_N"/>
    <property type="match status" value="1"/>
</dbReference>
<keyword evidence="6" id="KW-0378">Hydrolase</keyword>
<evidence type="ECO:0000256" key="1">
    <source>
        <dbReference type="ARBA" id="ARBA00000109"/>
    </source>
</evidence>
<dbReference type="InterPro" id="IPR011907">
    <property type="entry name" value="RNase_III"/>
</dbReference>
<dbReference type="OrthoDB" id="2392202at2759"/>
<comment type="similarity">
    <text evidence="2">Belongs to the ribonuclease III family.</text>
</comment>
<dbReference type="GO" id="GO:0005730">
    <property type="term" value="C:nucleolus"/>
    <property type="evidence" value="ECO:0007669"/>
    <property type="project" value="EnsemblFungi"/>
</dbReference>
<dbReference type="InterPro" id="IPR044449">
    <property type="entry name" value="Rnt1/Pac1_DSRM_fungi"/>
</dbReference>
<dbReference type="InterPro" id="IPR014720">
    <property type="entry name" value="dsRBD_dom"/>
</dbReference>
<dbReference type="InterPro" id="IPR036389">
    <property type="entry name" value="RNase_III_sf"/>
</dbReference>
<dbReference type="EC" id="3.1.26.3" evidence="3"/>
<evidence type="ECO:0000313" key="12">
    <source>
        <dbReference type="EMBL" id="ODV98579.1"/>
    </source>
</evidence>
<evidence type="ECO:0000256" key="2">
    <source>
        <dbReference type="ARBA" id="ARBA00010183"/>
    </source>
</evidence>
<protein>
    <recommendedName>
        <fullName evidence="3">ribonuclease III</fullName>
        <ecNumber evidence="3">3.1.26.3</ecNumber>
    </recommendedName>
</protein>
<name>A0A1E4U3L9_PACTA</name>
<keyword evidence="5" id="KW-0255">Endonuclease</keyword>
<evidence type="ECO:0000256" key="4">
    <source>
        <dbReference type="ARBA" id="ARBA00022722"/>
    </source>
</evidence>
<organism evidence="12 13">
    <name type="scientific">Pachysolen tannophilus NRRL Y-2460</name>
    <dbReference type="NCBI Taxonomy" id="669874"/>
    <lineage>
        <taxon>Eukaryota</taxon>
        <taxon>Fungi</taxon>
        <taxon>Dikarya</taxon>
        <taxon>Ascomycota</taxon>
        <taxon>Saccharomycotina</taxon>
        <taxon>Pichiomycetes</taxon>
        <taxon>Pachysolenaceae</taxon>
        <taxon>Pachysolen</taxon>
    </lineage>
</organism>
<dbReference type="HAMAP" id="MF_00104">
    <property type="entry name" value="RNase_III"/>
    <property type="match status" value="1"/>
</dbReference>
<dbReference type="SUPFAM" id="SSF54768">
    <property type="entry name" value="dsRNA-binding domain-like"/>
    <property type="match status" value="1"/>
</dbReference>
<reference evidence="13" key="1">
    <citation type="submission" date="2016-05" db="EMBL/GenBank/DDBJ databases">
        <title>Comparative genomics of biotechnologically important yeasts.</title>
        <authorList>
            <consortium name="DOE Joint Genome Institute"/>
            <person name="Riley R."/>
            <person name="Haridas S."/>
            <person name="Wolfe K.H."/>
            <person name="Lopes M.R."/>
            <person name="Hittinger C.T."/>
            <person name="Goker M."/>
            <person name="Salamov A."/>
            <person name="Wisecaver J."/>
            <person name="Long T.M."/>
            <person name="Aerts A.L."/>
            <person name="Barry K."/>
            <person name="Choi C."/>
            <person name="Clum A."/>
            <person name="Coughlan A.Y."/>
            <person name="Deshpande S."/>
            <person name="Douglass A.P."/>
            <person name="Hanson S.J."/>
            <person name="Klenk H.-P."/>
            <person name="Labutti K."/>
            <person name="Lapidus A."/>
            <person name="Lindquist E."/>
            <person name="Lipzen A."/>
            <person name="Meier-Kolthoff J.P."/>
            <person name="Ohm R.A."/>
            <person name="Otillar R.P."/>
            <person name="Pangilinan J."/>
            <person name="Peng Y."/>
            <person name="Rokas A."/>
            <person name="Rosa C.A."/>
            <person name="Scheuner C."/>
            <person name="Sibirny A.A."/>
            <person name="Slot J.C."/>
            <person name="Stielow J.B."/>
            <person name="Sun H."/>
            <person name="Kurtzman C.P."/>
            <person name="Blackwell M."/>
            <person name="Grigoriev I.V."/>
            <person name="Jeffries T.W."/>
        </authorList>
    </citation>
    <scope>NUCLEOTIDE SEQUENCE [LARGE SCALE GENOMIC DNA]</scope>
    <source>
        <strain evidence="13">NRRL Y-2460</strain>
    </source>
</reference>
<dbReference type="PANTHER" id="PTHR11207">
    <property type="entry name" value="RIBONUCLEASE III"/>
    <property type="match status" value="1"/>
</dbReference>
<dbReference type="GO" id="GO:0034963">
    <property type="term" value="P:box C/D sno(s)RNA processing"/>
    <property type="evidence" value="ECO:0007669"/>
    <property type="project" value="EnsemblFungi"/>
</dbReference>
<dbReference type="InterPro" id="IPR040540">
    <property type="entry name" value="RNase_3_N"/>
</dbReference>
<dbReference type="SUPFAM" id="SSF69065">
    <property type="entry name" value="RNase III domain-like"/>
    <property type="match status" value="1"/>
</dbReference>
<dbReference type="GO" id="GO:0034476">
    <property type="term" value="P:U5 snRNA 3'-end processing"/>
    <property type="evidence" value="ECO:0007669"/>
    <property type="project" value="EnsemblFungi"/>
</dbReference>
<dbReference type="CDD" id="cd19876">
    <property type="entry name" value="DSRM_RNT1p-like"/>
    <property type="match status" value="1"/>
</dbReference>
<dbReference type="GO" id="GO:0005654">
    <property type="term" value="C:nucleoplasm"/>
    <property type="evidence" value="ECO:0007669"/>
    <property type="project" value="EnsemblFungi"/>
</dbReference>
<dbReference type="GO" id="GO:0003725">
    <property type="term" value="F:double-stranded RNA binding"/>
    <property type="evidence" value="ECO:0007669"/>
    <property type="project" value="InterPro"/>
</dbReference>
<dbReference type="GO" id="GO:0006325">
    <property type="term" value="P:chromatin organization"/>
    <property type="evidence" value="ECO:0007669"/>
    <property type="project" value="EnsemblFungi"/>
</dbReference>
<feature type="domain" description="RNase III" evidence="11">
    <location>
        <begin position="147"/>
        <end position="264"/>
    </location>
</feature>
<dbReference type="SMART" id="SM00358">
    <property type="entry name" value="DSRM"/>
    <property type="match status" value="1"/>
</dbReference>